<organism evidence="4 5">
    <name type="scientific">Exophiala viscosa</name>
    <dbReference type="NCBI Taxonomy" id="2486360"/>
    <lineage>
        <taxon>Eukaryota</taxon>
        <taxon>Fungi</taxon>
        <taxon>Dikarya</taxon>
        <taxon>Ascomycota</taxon>
        <taxon>Pezizomycotina</taxon>
        <taxon>Eurotiomycetes</taxon>
        <taxon>Chaetothyriomycetidae</taxon>
        <taxon>Chaetothyriales</taxon>
        <taxon>Herpotrichiellaceae</taxon>
        <taxon>Exophiala</taxon>
    </lineage>
</organism>
<dbReference type="EMBL" id="MU404356">
    <property type="protein sequence ID" value="KAI1611749.1"/>
    <property type="molecule type" value="Genomic_DNA"/>
</dbReference>
<comment type="caution">
    <text evidence="4">The sequence shown here is derived from an EMBL/GenBank/DDBJ whole genome shotgun (WGS) entry which is preliminary data.</text>
</comment>
<sequence length="479" mass="51010">MSLNYVHIQAQFLCPPLGPIFPAPTSLSGYNFPAGNRTNQSRPPERQFPAQRIRRLSWDSLNTSGTHNVTGDTEISTFPTQSRKYIRRLNNLPQNNNNLTTVDLGAVTIEALPAHLGGIPADLTNSALFYLAELGQELAPSQLSAAQASLTCGGFAGSTGCSWDVYAPWTTPVYSNVGYALLGLVIENVSGKTYADYLQENILHPSNMNCTSVGAPLNSSIGFIPAETNWWGTPFGFENSSGGIYASNNDLSSFGTALLSSQLLTPAATRTWMKPKTFTPSSGVSETTPGFIALVPDYDLVFAINMAGPDNSLTAIQILLSSVATALVPAVDDVAKATAAQKYSGTYVAAGMSSITFAVDDGGLFVSAFTANGADVLVGYAAMEGADTGNTSIRLYPTGLSSGNESAWRAVYNPNSAEELADVDAQLFFPQGSCQSWSEMDLTTYGLQALDYFVFTEHANDTVTTVAPRAWRLVLNRAD</sequence>
<evidence type="ECO:0000259" key="3">
    <source>
        <dbReference type="Pfam" id="PF26335"/>
    </source>
</evidence>
<dbReference type="Gene3D" id="3.40.710.10">
    <property type="entry name" value="DD-peptidase/beta-lactamase superfamily"/>
    <property type="match status" value="1"/>
</dbReference>
<dbReference type="AlphaFoldDB" id="A0AAN6DUS5"/>
<name>A0AAN6DUS5_9EURO</name>
<evidence type="ECO:0000313" key="5">
    <source>
        <dbReference type="Proteomes" id="UP001203852"/>
    </source>
</evidence>
<comment type="similarity">
    <text evidence="1">Belongs to the beta-lactamase family.</text>
</comment>
<dbReference type="InterPro" id="IPR051478">
    <property type="entry name" value="Beta-lactamase-like_AB/R"/>
</dbReference>
<feature type="domain" description="Beta-lactamase-like ARB-00930-like C-terminal" evidence="3">
    <location>
        <begin position="335"/>
        <end position="478"/>
    </location>
</feature>
<keyword evidence="5" id="KW-1185">Reference proteome</keyword>
<dbReference type="Proteomes" id="UP001203852">
    <property type="component" value="Unassembled WGS sequence"/>
</dbReference>
<reference evidence="4" key="1">
    <citation type="journal article" date="2022" name="bioRxiv">
        <title>Deciphering the potential niche of two novel black yeast fungi from a biological soil crust based on their genomes, phenotypes, and melanin regulation.</title>
        <authorList>
            <consortium name="DOE Joint Genome Institute"/>
            <person name="Carr E.C."/>
            <person name="Barton Q."/>
            <person name="Grambo S."/>
            <person name="Sullivan M."/>
            <person name="Renfro C.M."/>
            <person name="Kuo A."/>
            <person name="Pangilinan J."/>
            <person name="Lipzen A."/>
            <person name="Keymanesh K."/>
            <person name="Savage E."/>
            <person name="Barry K."/>
            <person name="Grigoriev I.V."/>
            <person name="Riekhof W.R."/>
            <person name="Harris S.S."/>
        </authorList>
    </citation>
    <scope>NUCLEOTIDE SEQUENCE</scope>
    <source>
        <strain evidence="4">JF 03-4F</strain>
    </source>
</reference>
<evidence type="ECO:0000259" key="2">
    <source>
        <dbReference type="Pfam" id="PF00144"/>
    </source>
</evidence>
<dbReference type="Pfam" id="PF26335">
    <property type="entry name" value="ARB_00930_C"/>
    <property type="match status" value="1"/>
</dbReference>
<feature type="domain" description="Beta-lactamase-related" evidence="2">
    <location>
        <begin position="105"/>
        <end position="291"/>
    </location>
</feature>
<evidence type="ECO:0000313" key="4">
    <source>
        <dbReference type="EMBL" id="KAI1611749.1"/>
    </source>
</evidence>
<gene>
    <name evidence="4" type="ORF">EDD36DRAFT_489929</name>
</gene>
<proteinExistence type="inferred from homology"/>
<dbReference type="PANTHER" id="PTHR22935">
    <property type="entry name" value="PENICILLIN-BINDING PROTEIN"/>
    <property type="match status" value="1"/>
</dbReference>
<dbReference type="InterPro" id="IPR012338">
    <property type="entry name" value="Beta-lactam/transpept-like"/>
</dbReference>
<accession>A0AAN6DUS5</accession>
<dbReference type="InterPro" id="IPR058664">
    <property type="entry name" value="ARB_00930-like_C"/>
</dbReference>
<dbReference type="PANTHER" id="PTHR22935:SF95">
    <property type="entry name" value="BETA-LACTAMASE-LIKE 1-RELATED"/>
    <property type="match status" value="1"/>
</dbReference>
<dbReference type="SUPFAM" id="SSF56601">
    <property type="entry name" value="beta-lactamase/transpeptidase-like"/>
    <property type="match status" value="1"/>
</dbReference>
<protein>
    <submittedName>
        <fullName evidence="4">Beta-lactamase/transpeptidase-like protein</fullName>
    </submittedName>
</protein>
<dbReference type="InterPro" id="IPR001466">
    <property type="entry name" value="Beta-lactam-related"/>
</dbReference>
<evidence type="ECO:0000256" key="1">
    <source>
        <dbReference type="ARBA" id="ARBA00038473"/>
    </source>
</evidence>
<dbReference type="Pfam" id="PF00144">
    <property type="entry name" value="Beta-lactamase"/>
    <property type="match status" value="1"/>
</dbReference>